<dbReference type="InParanoid" id="D3BFG7"/>
<name>D3BFG7_HETP5</name>
<dbReference type="Gene3D" id="1.25.40.20">
    <property type="entry name" value="Ankyrin repeat-containing domain"/>
    <property type="match status" value="2"/>
</dbReference>
<dbReference type="PROSITE" id="PS50088">
    <property type="entry name" value="ANK_REPEAT"/>
    <property type="match status" value="1"/>
</dbReference>
<reference evidence="2 3" key="1">
    <citation type="journal article" date="2011" name="Genome Res.">
        <title>Phylogeny-wide analysis of social amoeba genomes highlights ancient origins for complex intercellular communication.</title>
        <authorList>
            <person name="Heidel A.J."/>
            <person name="Lawal H.M."/>
            <person name="Felder M."/>
            <person name="Schilde C."/>
            <person name="Helps N.R."/>
            <person name="Tunggal B."/>
            <person name="Rivero F."/>
            <person name="John U."/>
            <person name="Schleicher M."/>
            <person name="Eichinger L."/>
            <person name="Platzer M."/>
            <person name="Noegel A.A."/>
            <person name="Schaap P."/>
            <person name="Gloeckner G."/>
        </authorList>
    </citation>
    <scope>NUCLEOTIDE SEQUENCE [LARGE SCALE GENOMIC DNA]</scope>
    <source>
        <strain evidence="3">ATCC 26659 / Pp 5 / PN500</strain>
    </source>
</reference>
<dbReference type="SUPFAM" id="SSF48403">
    <property type="entry name" value="Ankyrin repeat"/>
    <property type="match status" value="1"/>
</dbReference>
<proteinExistence type="predicted"/>
<accession>D3BFG7</accession>
<evidence type="ECO:0008006" key="4">
    <source>
        <dbReference type="Google" id="ProtNLM"/>
    </source>
</evidence>
<keyword evidence="3" id="KW-1185">Reference proteome</keyword>
<evidence type="ECO:0000313" key="2">
    <source>
        <dbReference type="EMBL" id="EFA79881.1"/>
    </source>
</evidence>
<dbReference type="Proteomes" id="UP000001396">
    <property type="component" value="Unassembled WGS sequence"/>
</dbReference>
<evidence type="ECO:0000256" key="1">
    <source>
        <dbReference type="PROSITE-ProRule" id="PRU00023"/>
    </source>
</evidence>
<dbReference type="InterPro" id="IPR036770">
    <property type="entry name" value="Ankyrin_rpt-contain_sf"/>
</dbReference>
<evidence type="ECO:0000313" key="3">
    <source>
        <dbReference type="Proteomes" id="UP000001396"/>
    </source>
</evidence>
<dbReference type="InterPro" id="IPR002110">
    <property type="entry name" value="Ankyrin_rpt"/>
</dbReference>
<comment type="caution">
    <text evidence="2">The sequence shown here is derived from an EMBL/GenBank/DDBJ whole genome shotgun (WGS) entry which is preliminary data.</text>
</comment>
<dbReference type="RefSeq" id="XP_020432002.1">
    <property type="nucleotide sequence ID" value="XM_020577554.1"/>
</dbReference>
<gene>
    <name evidence="2" type="ORF">PPL_06701</name>
</gene>
<keyword evidence="1" id="KW-0040">ANK repeat</keyword>
<organism evidence="2 3">
    <name type="scientific">Heterostelium pallidum (strain ATCC 26659 / Pp 5 / PN500)</name>
    <name type="common">Cellular slime mold</name>
    <name type="synonym">Polysphondylium pallidum</name>
    <dbReference type="NCBI Taxonomy" id="670386"/>
    <lineage>
        <taxon>Eukaryota</taxon>
        <taxon>Amoebozoa</taxon>
        <taxon>Evosea</taxon>
        <taxon>Eumycetozoa</taxon>
        <taxon>Dictyostelia</taxon>
        <taxon>Acytosteliales</taxon>
        <taxon>Acytosteliaceae</taxon>
        <taxon>Heterostelium</taxon>
    </lineage>
</organism>
<dbReference type="EMBL" id="ADBJ01000031">
    <property type="protein sequence ID" value="EFA79881.1"/>
    <property type="molecule type" value="Genomic_DNA"/>
</dbReference>
<dbReference type="PROSITE" id="PS50297">
    <property type="entry name" value="ANK_REP_REGION"/>
    <property type="match status" value="1"/>
</dbReference>
<dbReference type="PANTHER" id="PTHR46586:SF3">
    <property type="entry name" value="ANKYRIN REPEAT-CONTAINING PROTEIN"/>
    <property type="match status" value="1"/>
</dbReference>
<sequence>MENNVDIYNENDEDDIIRKQQALRRVLSNKYIWQVIRSNFDYSKNNKRSGGSTCTTVTLTFAPKQKPLVIKRYAEIDLKWIAENGYFHLIRDKYKKHGYDWLRTNCTMIAASNCKPIVKGLGQIDSNLVKVIYSLCRELFNLSCHVIDAASEIGNIELLQYFHGETRGRGGVVSYTDTAVHLAAMNGHLDALNFLYQYGYKYNSDNRHTISDGAASRGHLQVVKKEGYTVKAIDAAATNGHFNVVKHLGRINRKKFTIVGLNGALENRHTAIFKYLVELNNIPMSHHIRQFTKTAAQTGQLDILKYLYESTDKDSKIPTDTLFYALQLAVSNCQEDVVKYLIDKVPVDRTTNEMNGIIDSLISHGFKELAELIIVHFSHLNLSLADHYR</sequence>
<protein>
    <recommendedName>
        <fullName evidence="4">Ankyrin repeat protein</fullName>
    </recommendedName>
</protein>
<dbReference type="GeneID" id="31362183"/>
<dbReference type="PANTHER" id="PTHR46586">
    <property type="entry name" value="ANKYRIN REPEAT-CONTAINING PROTEIN"/>
    <property type="match status" value="1"/>
</dbReference>
<feature type="repeat" description="ANK" evidence="1">
    <location>
        <begin position="175"/>
        <end position="207"/>
    </location>
</feature>
<dbReference type="InterPro" id="IPR052050">
    <property type="entry name" value="SecEffector_AnkRepeat"/>
</dbReference>
<dbReference type="Pfam" id="PF12796">
    <property type="entry name" value="Ank_2"/>
    <property type="match status" value="1"/>
</dbReference>
<dbReference type="SMART" id="SM00248">
    <property type="entry name" value="ANK"/>
    <property type="match status" value="3"/>
</dbReference>
<dbReference type="AlphaFoldDB" id="D3BFG7"/>